<feature type="domain" description="GFO/IDH/MocA-like oxidoreductase" evidence="3">
    <location>
        <begin position="149"/>
        <end position="220"/>
    </location>
</feature>
<dbReference type="InterPro" id="IPR055170">
    <property type="entry name" value="GFO_IDH_MocA-like_dom"/>
</dbReference>
<keyword evidence="4" id="KW-0560">Oxidoreductase</keyword>
<name>A0A0M2HQV9_9MICO</name>
<sequence length="318" mass="34317">MSRARVALVGAGSMGRNHARIIAESAGADLALIIDPFESSGRPVADQYDARWAPEIELDDIDAVVVAASTEHHYGIARDIIAAGKPLLVEKPICPSLEQTEEILAASEAAGTPIMCGFLERYNPAVIAARAMIDEPLYVRAERHSPYVPRIKTGVAWDLLVHDVDLISQLFGAKVPERVGVEVGSFHPASLPGAEDIVEASLGFEGGGLASASASRLGQRKVRTLMVQSLDHMVEIDLLRRGVTLYRHTTVSEDKPGGAGFRQMTEMEVPEITGREPLATQFERFLGLVDGTVDADDERRSILPAHRIVESALQARAS</sequence>
<dbReference type="Gene3D" id="3.40.50.720">
    <property type="entry name" value="NAD(P)-binding Rossmann-like Domain"/>
    <property type="match status" value="1"/>
</dbReference>
<evidence type="ECO:0000259" key="2">
    <source>
        <dbReference type="Pfam" id="PF01408"/>
    </source>
</evidence>
<dbReference type="GO" id="GO:0000166">
    <property type="term" value="F:nucleotide binding"/>
    <property type="evidence" value="ECO:0007669"/>
    <property type="project" value="InterPro"/>
</dbReference>
<evidence type="ECO:0000313" key="4">
    <source>
        <dbReference type="EMBL" id="KJL46867.1"/>
    </source>
</evidence>
<evidence type="ECO:0000313" key="5">
    <source>
        <dbReference type="Proteomes" id="UP000033900"/>
    </source>
</evidence>
<dbReference type="InterPro" id="IPR051450">
    <property type="entry name" value="Gfo/Idh/MocA_Oxidoreductases"/>
</dbReference>
<feature type="domain" description="Gfo/Idh/MocA-like oxidoreductase N-terminal" evidence="2">
    <location>
        <begin position="5"/>
        <end position="117"/>
    </location>
</feature>
<dbReference type="OrthoDB" id="179913at2"/>
<reference evidence="4 5" key="1">
    <citation type="submission" date="2015-02" db="EMBL/GenBank/DDBJ databases">
        <title>Draft genome sequences of ten Microbacterium spp. with emphasis on heavy metal contaminated environments.</title>
        <authorList>
            <person name="Corretto E."/>
        </authorList>
    </citation>
    <scope>NUCLEOTIDE SEQUENCE [LARGE SCALE GENOMIC DNA]</scope>
    <source>
        <strain evidence="4 5">SA35</strain>
    </source>
</reference>
<dbReference type="EC" id="1.1.1.312" evidence="4"/>
<gene>
    <name evidence="4" type="primary">ligC_2</name>
    <name evidence="4" type="ORF">RS84_03509</name>
</gene>
<comment type="caution">
    <text evidence="4">The sequence shown here is derived from an EMBL/GenBank/DDBJ whole genome shotgun (WGS) entry which is preliminary data.</text>
</comment>
<proteinExistence type="predicted"/>
<dbReference type="PANTHER" id="PTHR43377:SF1">
    <property type="entry name" value="BILIVERDIN REDUCTASE A"/>
    <property type="match status" value="1"/>
</dbReference>
<keyword evidence="1" id="KW-0520">NAD</keyword>
<dbReference type="SUPFAM" id="SSF55347">
    <property type="entry name" value="Glyceraldehyde-3-phosphate dehydrogenase-like, C-terminal domain"/>
    <property type="match status" value="1"/>
</dbReference>
<evidence type="ECO:0000256" key="1">
    <source>
        <dbReference type="ARBA" id="ARBA00023027"/>
    </source>
</evidence>
<dbReference type="Proteomes" id="UP000033900">
    <property type="component" value="Unassembled WGS sequence"/>
</dbReference>
<evidence type="ECO:0000259" key="3">
    <source>
        <dbReference type="Pfam" id="PF22725"/>
    </source>
</evidence>
<protein>
    <submittedName>
        <fullName evidence="4">4-carboxy-2-hydroxymuconate-6-semialdehyde dehydrogenase</fullName>
        <ecNumber evidence="4">1.1.1.312</ecNumber>
    </submittedName>
</protein>
<dbReference type="SUPFAM" id="SSF51735">
    <property type="entry name" value="NAD(P)-binding Rossmann-fold domains"/>
    <property type="match status" value="1"/>
</dbReference>
<dbReference type="Gene3D" id="3.30.360.10">
    <property type="entry name" value="Dihydrodipicolinate Reductase, domain 2"/>
    <property type="match status" value="1"/>
</dbReference>
<dbReference type="PANTHER" id="PTHR43377">
    <property type="entry name" value="BILIVERDIN REDUCTASE A"/>
    <property type="match status" value="1"/>
</dbReference>
<dbReference type="RefSeq" id="WP_082062248.1">
    <property type="nucleotide sequence ID" value="NZ_JYJB01000010.1"/>
</dbReference>
<dbReference type="InterPro" id="IPR000683">
    <property type="entry name" value="Gfo/Idh/MocA-like_OxRdtase_N"/>
</dbReference>
<dbReference type="GO" id="GO:0050606">
    <property type="term" value="F:4-carboxy-2-hydroxymuconate semialdehyde hemiacetal dehydrogenase activity"/>
    <property type="evidence" value="ECO:0007669"/>
    <property type="project" value="UniProtKB-EC"/>
</dbReference>
<keyword evidence="5" id="KW-1185">Reference proteome</keyword>
<dbReference type="AlphaFoldDB" id="A0A0M2HQV9"/>
<dbReference type="Pfam" id="PF22725">
    <property type="entry name" value="GFO_IDH_MocA_C3"/>
    <property type="match status" value="1"/>
</dbReference>
<dbReference type="PATRIC" id="fig|273678.4.peg.3504"/>
<accession>A0A0M2HQV9</accession>
<dbReference type="EMBL" id="JYJB01000010">
    <property type="protein sequence ID" value="KJL46867.1"/>
    <property type="molecule type" value="Genomic_DNA"/>
</dbReference>
<organism evidence="4 5">
    <name type="scientific">Microbacterium hydrocarbonoxydans</name>
    <dbReference type="NCBI Taxonomy" id="273678"/>
    <lineage>
        <taxon>Bacteria</taxon>
        <taxon>Bacillati</taxon>
        <taxon>Actinomycetota</taxon>
        <taxon>Actinomycetes</taxon>
        <taxon>Micrococcales</taxon>
        <taxon>Microbacteriaceae</taxon>
        <taxon>Microbacterium</taxon>
    </lineage>
</organism>
<dbReference type="STRING" id="273678.RS84_03509"/>
<dbReference type="InterPro" id="IPR036291">
    <property type="entry name" value="NAD(P)-bd_dom_sf"/>
</dbReference>
<dbReference type="Pfam" id="PF01408">
    <property type="entry name" value="GFO_IDH_MocA"/>
    <property type="match status" value="1"/>
</dbReference>